<evidence type="ECO:0000313" key="2">
    <source>
        <dbReference type="EMBL" id="MCG6663895.1"/>
    </source>
</evidence>
<evidence type="ECO:0000313" key="3">
    <source>
        <dbReference type="Proteomes" id="UP000518091"/>
    </source>
</evidence>
<reference evidence="1 3" key="2">
    <citation type="submission" date="2020-07" db="EMBL/GenBank/DDBJ databases">
        <title>Identification of Halomonas strains.</title>
        <authorList>
            <person name="Xiao Z."/>
            <person name="Shen J."/>
        </authorList>
    </citation>
    <scope>NUCLEOTIDE SEQUENCE [LARGE SCALE GENOMIC DNA]</scope>
    <source>
        <strain evidence="1 3">DSM 17331</strain>
    </source>
</reference>
<keyword evidence="4" id="KW-1185">Reference proteome</keyword>
<proteinExistence type="predicted"/>
<name>A0A7V9W542_9GAMM</name>
<evidence type="ECO:0000313" key="1">
    <source>
        <dbReference type="EMBL" id="MBA2781233.1"/>
    </source>
</evidence>
<evidence type="ECO:0000313" key="4">
    <source>
        <dbReference type="Proteomes" id="UP000814353"/>
    </source>
</evidence>
<dbReference type="Proteomes" id="UP000518091">
    <property type="component" value="Unassembled WGS sequence"/>
</dbReference>
<sequence>MSFQAFIDAAKSIISLGAKTNATARQEIREVVGKLGDELDRALSLTDSYLVGAKFSIDDDELSRYLADVDGKLMGSYYEHHICAGLYHLADKFDQIFDPTRFSVSLSSYTEIPRLINELKSGEQVVLDDLNDMATKLRDYSSQLLSGSMTREQVLKAVEYHREEIARYRKQIKQKRRTLLSKL</sequence>
<dbReference type="EMBL" id="JABFUB010000043">
    <property type="protein sequence ID" value="MCG6663895.1"/>
    <property type="molecule type" value="Genomic_DNA"/>
</dbReference>
<dbReference type="RefSeq" id="WP_181517100.1">
    <property type="nucleotide sequence ID" value="NZ_JABFUB010000043.1"/>
</dbReference>
<gene>
    <name evidence="1" type="ORF">H1D44_20370</name>
    <name evidence="2" type="ORF">HOP48_20460</name>
</gene>
<dbReference type="EMBL" id="JACEFT010000059">
    <property type="protein sequence ID" value="MBA2781233.1"/>
    <property type="molecule type" value="Genomic_DNA"/>
</dbReference>
<comment type="caution">
    <text evidence="1">The sequence shown here is derived from an EMBL/GenBank/DDBJ whole genome shotgun (WGS) entry which is preliminary data.</text>
</comment>
<protein>
    <submittedName>
        <fullName evidence="1">Uncharacterized protein</fullName>
    </submittedName>
</protein>
<reference evidence="2 4" key="1">
    <citation type="submission" date="2020-05" db="EMBL/GenBank/DDBJ databases">
        <title>Comparative genomic analysis of denitrifying bacteria from Halomonas genus.</title>
        <authorList>
            <person name="Wang L."/>
            <person name="Shao Z."/>
        </authorList>
    </citation>
    <scope>NUCLEOTIDE SEQUENCE [LARGE SCALE GENOMIC DNA]</scope>
    <source>
        <strain evidence="2 4">DSM 17331</strain>
    </source>
</reference>
<accession>A0A7V9W542</accession>
<dbReference type="Proteomes" id="UP000814353">
    <property type="component" value="Unassembled WGS sequence"/>
</dbReference>
<dbReference type="AlphaFoldDB" id="A0A7V9W542"/>
<organism evidence="1 3">
    <name type="scientific">Billgrantia kenyensis</name>
    <dbReference type="NCBI Taxonomy" id="321266"/>
    <lineage>
        <taxon>Bacteria</taxon>
        <taxon>Pseudomonadati</taxon>
        <taxon>Pseudomonadota</taxon>
        <taxon>Gammaproteobacteria</taxon>
        <taxon>Oceanospirillales</taxon>
        <taxon>Halomonadaceae</taxon>
        <taxon>Billgrantia</taxon>
    </lineage>
</organism>